<accession>A0A485L873</accession>
<sequence>MEAREVAPFVWMDHDLTAADAPTLDAEKLVLPKLSKNAVGSEDAPSPLSSATGGKAAWGIRENVILGTRLMELKRRLQASSIDKQHGDPTPIPSMALLVDSPTSDDVKPSTDDQRHMHAHKAQRLMHEFAAMSILHAGCESVKTHAMHVLADVGVSFIQNIGVVLRHEFEKQSKAARLAALRREPPIDATQMALATTLDHIGCSTQQLQAHLVQTVQYGTHMRQVSHSLAAIAATDEPEGPKADKMLQVLQPFTAGTTSRLNRSMARGVKMWPAPKKKKATTPTGAPASVGGPPPVKKKNAVSPKNDVPVAKKPKKAKKAVAPQVIPPTRVQATHPIATPPLPSIIYDNIDFLDMAIGPPGSTTSIAASTSVESQRRPPTSNGTAHWAPSTTLAAPSHLDLLDDLFDSESTLLIDDLVPPF</sequence>
<organism evidence="3 4">
    <name type="scientific">Aphanomyces stellatus</name>
    <dbReference type="NCBI Taxonomy" id="120398"/>
    <lineage>
        <taxon>Eukaryota</taxon>
        <taxon>Sar</taxon>
        <taxon>Stramenopiles</taxon>
        <taxon>Oomycota</taxon>
        <taxon>Saprolegniomycetes</taxon>
        <taxon>Saprolegniales</taxon>
        <taxon>Verrucalvaceae</taxon>
        <taxon>Aphanomyces</taxon>
    </lineage>
</organism>
<feature type="compositionally biased region" description="Low complexity" evidence="1">
    <location>
        <begin position="281"/>
        <end position="291"/>
    </location>
</feature>
<dbReference type="AlphaFoldDB" id="A0A485L873"/>
<dbReference type="EMBL" id="CAADRA010006221">
    <property type="protein sequence ID" value="VFT94340.1"/>
    <property type="molecule type" value="Genomic_DNA"/>
</dbReference>
<evidence type="ECO:0000313" key="3">
    <source>
        <dbReference type="EMBL" id="VFT94340.1"/>
    </source>
</evidence>
<protein>
    <submittedName>
        <fullName evidence="3">Aste57867_17589 protein</fullName>
    </submittedName>
</protein>
<evidence type="ECO:0000313" key="2">
    <source>
        <dbReference type="EMBL" id="KAF0691132.1"/>
    </source>
</evidence>
<dbReference type="Proteomes" id="UP000332933">
    <property type="component" value="Unassembled WGS sequence"/>
</dbReference>
<feature type="region of interest" description="Disordered" evidence="1">
    <location>
        <begin position="258"/>
        <end position="322"/>
    </location>
</feature>
<feature type="compositionally biased region" description="Low complexity" evidence="1">
    <location>
        <begin position="301"/>
        <end position="311"/>
    </location>
</feature>
<name>A0A485L873_9STRA</name>
<reference evidence="2" key="2">
    <citation type="submission" date="2019-06" db="EMBL/GenBank/DDBJ databases">
        <title>Genomics analysis of Aphanomyces spp. identifies a new class of oomycete effector associated with host adaptation.</title>
        <authorList>
            <person name="Gaulin E."/>
        </authorList>
    </citation>
    <scope>NUCLEOTIDE SEQUENCE</scope>
    <source>
        <strain evidence="2">CBS 578.67</strain>
    </source>
</reference>
<evidence type="ECO:0000256" key="1">
    <source>
        <dbReference type="SAM" id="MobiDB-lite"/>
    </source>
</evidence>
<proteinExistence type="predicted"/>
<evidence type="ECO:0000313" key="4">
    <source>
        <dbReference type="Proteomes" id="UP000332933"/>
    </source>
</evidence>
<reference evidence="3 4" key="1">
    <citation type="submission" date="2019-03" db="EMBL/GenBank/DDBJ databases">
        <authorList>
            <person name="Gaulin E."/>
            <person name="Dumas B."/>
        </authorList>
    </citation>
    <scope>NUCLEOTIDE SEQUENCE [LARGE SCALE GENOMIC DNA]</scope>
    <source>
        <strain evidence="3">CBS 568.67</strain>
    </source>
</reference>
<gene>
    <name evidence="3" type="primary">Aste57867_17589</name>
    <name evidence="2" type="ORF">As57867_017529</name>
    <name evidence="3" type="ORF">ASTE57867_17589</name>
</gene>
<dbReference type="EMBL" id="VJMH01006200">
    <property type="protein sequence ID" value="KAF0691132.1"/>
    <property type="molecule type" value="Genomic_DNA"/>
</dbReference>
<keyword evidence="4" id="KW-1185">Reference proteome</keyword>
<dbReference type="OrthoDB" id="10382335at2759"/>